<dbReference type="Gene3D" id="2.60.120.200">
    <property type="match status" value="1"/>
</dbReference>
<dbReference type="InterPro" id="IPR000998">
    <property type="entry name" value="MAM_dom"/>
</dbReference>
<protein>
    <recommendedName>
        <fullName evidence="2">MAM domain-containing protein</fullName>
    </recommendedName>
</protein>
<proteinExistence type="predicted"/>
<sequence>MLLCFLQTFYPFFAAACDFNKNFCTWSNTKSGDVFDWTRHSGSTSSSDTGPRDDHTNMNLSSYIYIETSSPRKTGDRAILKSERFLSPRGSTCFTFWYHMYGLAIGSLTVSLDIEGLQKFKLWFLSGNQGNSWKKGQILLPVLPTEHFYILIEGVRGGSYTGDIAVDDFVAKDVESCVKIPSTG</sequence>
<keyword evidence="4" id="KW-1185">Reference proteome</keyword>
<dbReference type="CDD" id="cd06263">
    <property type="entry name" value="MAM"/>
    <property type="match status" value="1"/>
</dbReference>
<dbReference type="PANTHER" id="PTHR23282">
    <property type="entry name" value="APICAL ENDOSOMAL GLYCOPROTEIN PRECURSOR"/>
    <property type="match status" value="1"/>
</dbReference>
<dbReference type="PANTHER" id="PTHR23282:SF101">
    <property type="entry name" value="MAM DOMAIN-CONTAINING PROTEIN"/>
    <property type="match status" value="1"/>
</dbReference>
<accession>V4AB31</accession>
<dbReference type="InterPro" id="IPR051560">
    <property type="entry name" value="MAM_domain-containing"/>
</dbReference>
<dbReference type="GeneID" id="20229923"/>
<reference evidence="3 4" key="1">
    <citation type="journal article" date="2013" name="Nature">
        <title>Insights into bilaterian evolution from three spiralian genomes.</title>
        <authorList>
            <person name="Simakov O."/>
            <person name="Marletaz F."/>
            <person name="Cho S.J."/>
            <person name="Edsinger-Gonzales E."/>
            <person name="Havlak P."/>
            <person name="Hellsten U."/>
            <person name="Kuo D.H."/>
            <person name="Larsson T."/>
            <person name="Lv J."/>
            <person name="Arendt D."/>
            <person name="Savage R."/>
            <person name="Osoegawa K."/>
            <person name="de Jong P."/>
            <person name="Grimwood J."/>
            <person name="Chapman J.A."/>
            <person name="Shapiro H."/>
            <person name="Aerts A."/>
            <person name="Otillar R.P."/>
            <person name="Terry A.Y."/>
            <person name="Boore J.L."/>
            <person name="Grigoriev I.V."/>
            <person name="Lindberg D.R."/>
            <person name="Seaver E.C."/>
            <person name="Weisblat D.A."/>
            <person name="Putnam N.H."/>
            <person name="Rokhsar D.S."/>
        </authorList>
    </citation>
    <scope>NUCLEOTIDE SEQUENCE [LARGE SCALE GENOMIC DNA]</scope>
</reference>
<evidence type="ECO:0000313" key="4">
    <source>
        <dbReference type="Proteomes" id="UP000030746"/>
    </source>
</evidence>
<dbReference type="GO" id="GO:0016020">
    <property type="term" value="C:membrane"/>
    <property type="evidence" value="ECO:0007669"/>
    <property type="project" value="InterPro"/>
</dbReference>
<dbReference type="KEGG" id="lgi:LOTGIDRAFT_104973"/>
<dbReference type="AlphaFoldDB" id="V4AB31"/>
<dbReference type="SUPFAM" id="SSF49899">
    <property type="entry name" value="Concanavalin A-like lectins/glucanases"/>
    <property type="match status" value="1"/>
</dbReference>
<dbReference type="OrthoDB" id="412155at2759"/>
<dbReference type="EMBL" id="KB201890">
    <property type="protein sequence ID" value="ESO93997.1"/>
    <property type="molecule type" value="Genomic_DNA"/>
</dbReference>
<evidence type="ECO:0000259" key="2">
    <source>
        <dbReference type="PROSITE" id="PS50060"/>
    </source>
</evidence>
<evidence type="ECO:0000313" key="3">
    <source>
        <dbReference type="EMBL" id="ESO93997.1"/>
    </source>
</evidence>
<name>V4AB31_LOTGI</name>
<organism evidence="3 4">
    <name type="scientific">Lottia gigantea</name>
    <name type="common">Giant owl limpet</name>
    <dbReference type="NCBI Taxonomy" id="225164"/>
    <lineage>
        <taxon>Eukaryota</taxon>
        <taxon>Metazoa</taxon>
        <taxon>Spiralia</taxon>
        <taxon>Lophotrochozoa</taxon>
        <taxon>Mollusca</taxon>
        <taxon>Gastropoda</taxon>
        <taxon>Patellogastropoda</taxon>
        <taxon>Lottioidea</taxon>
        <taxon>Lottiidae</taxon>
        <taxon>Lottia</taxon>
    </lineage>
</organism>
<evidence type="ECO:0000256" key="1">
    <source>
        <dbReference type="SAM" id="SignalP"/>
    </source>
</evidence>
<gene>
    <name evidence="3" type="ORF">LOTGIDRAFT_104973</name>
</gene>
<feature type="signal peptide" evidence="1">
    <location>
        <begin position="1"/>
        <end position="16"/>
    </location>
</feature>
<dbReference type="CTD" id="20229923"/>
<keyword evidence="1" id="KW-0732">Signal</keyword>
<dbReference type="Pfam" id="PF00629">
    <property type="entry name" value="MAM"/>
    <property type="match status" value="1"/>
</dbReference>
<dbReference type="RefSeq" id="XP_009055607.1">
    <property type="nucleotide sequence ID" value="XM_009057359.1"/>
</dbReference>
<feature type="domain" description="MAM" evidence="2">
    <location>
        <begin position="15"/>
        <end position="179"/>
    </location>
</feature>
<dbReference type="PROSITE" id="PS50060">
    <property type="entry name" value="MAM_2"/>
    <property type="match status" value="1"/>
</dbReference>
<dbReference type="SMART" id="SM00137">
    <property type="entry name" value="MAM"/>
    <property type="match status" value="1"/>
</dbReference>
<dbReference type="InterPro" id="IPR013320">
    <property type="entry name" value="ConA-like_dom_sf"/>
</dbReference>
<dbReference type="Proteomes" id="UP000030746">
    <property type="component" value="Unassembled WGS sequence"/>
</dbReference>
<dbReference type="HOGENOM" id="CLU_098682_0_1_1"/>
<feature type="chain" id="PRO_5004715908" description="MAM domain-containing protein" evidence="1">
    <location>
        <begin position="17"/>
        <end position="184"/>
    </location>
</feature>
<dbReference type="OMA" id="CEWEDIS"/>